<keyword evidence="2" id="KW-1185">Reference proteome</keyword>
<sequence>MEILGGIIKGPLHVDRDLEVLGRVAGDVTVQTGCRLLLLRGVVTGDVIIKAGARATLDGRVFGTVFNHGGRVEIRGTVGAVVDTSQAAQTLLAYDAVITSLRA</sequence>
<dbReference type="EMBL" id="FCNV02000030">
    <property type="protein sequence ID" value="SAL52687.1"/>
    <property type="molecule type" value="Genomic_DNA"/>
</dbReference>
<organism evidence="1 2">
    <name type="scientific">Caballeronia concitans</name>
    <dbReference type="NCBI Taxonomy" id="1777133"/>
    <lineage>
        <taxon>Bacteria</taxon>
        <taxon>Pseudomonadati</taxon>
        <taxon>Pseudomonadota</taxon>
        <taxon>Betaproteobacteria</taxon>
        <taxon>Burkholderiales</taxon>
        <taxon>Burkholderiaceae</taxon>
        <taxon>Caballeronia</taxon>
    </lineage>
</organism>
<evidence type="ECO:0000313" key="1">
    <source>
        <dbReference type="EMBL" id="SAL52687.1"/>
    </source>
</evidence>
<evidence type="ECO:0008006" key="3">
    <source>
        <dbReference type="Google" id="ProtNLM"/>
    </source>
</evidence>
<dbReference type="RefSeq" id="WP_087129178.1">
    <property type="nucleotide sequence ID" value="NZ_FCNV02000030.1"/>
</dbReference>
<name>A0A658R5G8_9BURK</name>
<gene>
    <name evidence="1" type="ORF">AWB72_05627</name>
</gene>
<dbReference type="OrthoDB" id="9132921at2"/>
<dbReference type="AlphaFoldDB" id="A0A658R5G8"/>
<comment type="caution">
    <text evidence="1">The sequence shown here is derived from an EMBL/GenBank/DDBJ whole genome shotgun (WGS) entry which is preliminary data.</text>
</comment>
<evidence type="ECO:0000313" key="2">
    <source>
        <dbReference type="Proteomes" id="UP000198263"/>
    </source>
</evidence>
<accession>A0A658R5G8</accession>
<protein>
    <recommendedName>
        <fullName evidence="3">Polymer-forming cytoskeletal</fullName>
    </recommendedName>
</protein>
<dbReference type="Proteomes" id="UP000198263">
    <property type="component" value="Unassembled WGS sequence"/>
</dbReference>
<reference evidence="1 2" key="1">
    <citation type="submission" date="2016-01" db="EMBL/GenBank/DDBJ databases">
        <authorList>
            <person name="Peeters C."/>
        </authorList>
    </citation>
    <scope>NUCLEOTIDE SEQUENCE [LARGE SCALE GENOMIC DNA]</scope>
    <source>
        <strain evidence="1">LMG 29315</strain>
    </source>
</reference>
<proteinExistence type="predicted"/>